<dbReference type="Gene3D" id="3.40.50.300">
    <property type="entry name" value="P-loop containing nucleotide triphosphate hydrolases"/>
    <property type="match status" value="1"/>
</dbReference>
<gene>
    <name evidence="1" type="ordered locus">PAB1075</name>
</gene>
<accession>Q9UY70</accession>
<dbReference type="HOGENOM" id="CLU_091235_0_0_2"/>
<reference evidence="2 4" key="5">
    <citation type="journal article" date="2012" name="Curr. Microbiol.">
        <title>Re-annotation of two hyperthermophilic archaea Pyrococcus abyssi GE5 and Pyrococcus furiosus DSM 3638.</title>
        <authorList>
            <person name="Gao J."/>
            <person name="Wang J."/>
        </authorList>
    </citation>
    <scope>GENOME REANNOTATION</scope>
    <source>
        <strain evidence="2">GE5</strain>
        <strain evidence="4">GE5 / Orsay</strain>
    </source>
</reference>
<organism evidence="1 3">
    <name type="scientific">Pyrococcus abyssi (strain GE5 / Orsay)</name>
    <dbReference type="NCBI Taxonomy" id="272844"/>
    <lineage>
        <taxon>Archaea</taxon>
        <taxon>Methanobacteriati</taxon>
        <taxon>Methanobacteriota</taxon>
        <taxon>Thermococci</taxon>
        <taxon>Thermococcales</taxon>
        <taxon>Thermococcaceae</taxon>
        <taxon>Pyrococcus</taxon>
    </lineage>
</organism>
<evidence type="ECO:0000313" key="3">
    <source>
        <dbReference type="Proteomes" id="UP000000810"/>
    </source>
</evidence>
<dbReference type="PIR" id="H75012">
    <property type="entry name" value="H75012"/>
</dbReference>
<evidence type="ECO:0000313" key="1">
    <source>
        <dbReference type="EMBL" id="CAB50542.1"/>
    </source>
</evidence>
<dbReference type="eggNOG" id="arCOG03810">
    <property type="taxonomic scope" value="Archaea"/>
</dbReference>
<evidence type="ECO:0008006" key="5">
    <source>
        <dbReference type="Google" id="ProtNLM"/>
    </source>
</evidence>
<dbReference type="Proteomes" id="UP000000810">
    <property type="component" value="Chromosome"/>
</dbReference>
<dbReference type="PATRIC" id="fig|272844.11.peg.1747"/>
<dbReference type="EMBL" id="HE613800">
    <property type="protein sequence ID" value="CCE71099.1"/>
    <property type="molecule type" value="Genomic_DNA"/>
</dbReference>
<dbReference type="Proteomes" id="UP000009139">
    <property type="component" value="Chromosome"/>
</dbReference>
<keyword evidence="3" id="KW-1185">Reference proteome</keyword>
<reference evidence="1 3" key="4">
    <citation type="journal article" date="2003" name="Mol. Microbiol.">
        <title>An integrated analysis of the genome of the hyperthermophilic archaeon Pyrococcus abyssi.</title>
        <authorList>
            <person name="Cohen G."/>
            <person name="Barbe V."/>
            <person name="Flament D."/>
            <person name="Galperin M."/>
            <person name="Heilig R."/>
            <person name="Ripp R."/>
            <person name="Lecompte O."/>
            <person name="Prieur D."/>
            <person name="Poch O."/>
            <person name="Quellerou J."/>
            <person name="Thierry J.C."/>
            <person name="Van der Oost J."/>
            <person name="Weissenbach J."/>
            <person name="Zivanovic Y."/>
            <person name="Forterre P."/>
        </authorList>
    </citation>
    <scope>NUCLEOTIDE SEQUENCE [LARGE SCALE GENOMIC DNA]</scope>
    <source>
        <strain evidence="3">GE5 / Orsay</strain>
        <strain evidence="1">Orsay</strain>
    </source>
</reference>
<name>Q9UY70_PYRAB</name>
<sequence>MLTIEEVIGLIPEGGIMSIIQRDIESSGDKYGLLLLKKLLESDKFVFVFLYEPFTIFLKNISNIGVNIDNYLNKNLEIFDVFGTMNKIERKRPGIHILPGYMDDMIFIGKLREWAKAILDKRELEREVWIMTYMSSGTCKLFANPLLTYKMIWFLREEGIKKVEPKTKTRTIITYSYPECPILEDTIYFSSDIVIETMVLDNKKVGIMTKGPMEGTIFELFKEGV</sequence>
<proteinExistence type="predicted"/>
<dbReference type="STRING" id="272844.PAB1075"/>
<dbReference type="RefSeq" id="WP_010868756.1">
    <property type="nucleotide sequence ID" value="NC_000868.1"/>
</dbReference>
<protein>
    <recommendedName>
        <fullName evidence="5">KaiC-like domain-containing protein</fullName>
    </recommendedName>
</protein>
<reference evidence="1" key="2">
    <citation type="journal article" date="2000" name="J. Mol. Biol.">
        <title>Archaeal homologs of eukaryotic methylation guide small nucleolar RNAs: lessons from the Pyrococcus genomes.</title>
        <authorList>
            <person name="Gaspin C."/>
            <person name="Cavaille J."/>
            <person name="Erauso G."/>
        </authorList>
    </citation>
    <scope>NUCLEOTIDE SEQUENCE</scope>
    <source>
        <strain evidence="1">Orsay</strain>
    </source>
</reference>
<dbReference type="KEGG" id="pab:PAB1075"/>
<dbReference type="OrthoDB" id="96080at2157"/>
<reference evidence="1" key="3">
    <citation type="journal article" date="2001" name="Genome Res.">
        <title>Genome evolution at the genus level: comparison of three complete genomes of hyperthermophilic archaea.</title>
        <authorList>
            <person name="Lecompte O."/>
            <person name="Ripp R."/>
            <person name="Puzos-Barbe V."/>
            <person name="Duprat S."/>
            <person name="Heilig R."/>
            <person name="Dietrich J."/>
            <person name="Thierry J.C."/>
            <person name="Poch O."/>
        </authorList>
    </citation>
    <scope>NUCLEOTIDE SEQUENCE</scope>
    <source>
        <strain evidence="1">Orsay</strain>
    </source>
</reference>
<dbReference type="EMBL" id="AJ248288">
    <property type="protein sequence ID" value="CAB50542.1"/>
    <property type="molecule type" value="Genomic_DNA"/>
</dbReference>
<reference evidence="1" key="1">
    <citation type="submission" date="1999-07" db="EMBL/GenBank/DDBJ databases">
        <authorList>
            <person name="Genoscope"/>
        </authorList>
    </citation>
    <scope>NUCLEOTIDE SEQUENCE</scope>
    <source>
        <strain evidence="1">Orsay</strain>
    </source>
</reference>
<evidence type="ECO:0000313" key="4">
    <source>
        <dbReference type="Proteomes" id="UP000009139"/>
    </source>
</evidence>
<evidence type="ECO:0000313" key="2">
    <source>
        <dbReference type="EMBL" id="CCE71099.1"/>
    </source>
</evidence>
<dbReference type="AlphaFoldDB" id="Q9UY70"/>
<dbReference type="InterPro" id="IPR027417">
    <property type="entry name" value="P-loop_NTPase"/>
</dbReference>